<evidence type="ECO:0000313" key="2">
    <source>
        <dbReference type="EMBL" id="ETW96671.1"/>
    </source>
</evidence>
<sequence>MMSLSGWPDGPPTSTGFYTSDITGALYNAVAMLLGLQVQQQRGIGQKIELALLDCSLAVQGFPLTWYLNQLGDPPQKGGSGHWTQAPMYGAFDTRDHPITVVAGLVDEWWGRLTAIPALQSLSEDSRFETMAGRRQHREALNAELATRLRTKTRDEWINTFADQRILCGPVYSYDELFADPQIQNNNMIRDLPTADGTAVKAVDSPVRLTQTPAHLHSAPPPLGHHTDQILGELGYDANTIAGLRERGVIGSSPVPEADK</sequence>
<protein>
    <recommendedName>
        <fullName evidence="4">CoA transferase</fullName>
    </recommendedName>
</protein>
<evidence type="ECO:0008006" key="4">
    <source>
        <dbReference type="Google" id="ProtNLM"/>
    </source>
</evidence>
<evidence type="ECO:0000256" key="1">
    <source>
        <dbReference type="ARBA" id="ARBA00022679"/>
    </source>
</evidence>
<dbReference type="InterPro" id="IPR044855">
    <property type="entry name" value="CoA-Trfase_III_dom3_sf"/>
</dbReference>
<keyword evidence="3" id="KW-1185">Reference proteome</keyword>
<dbReference type="Gene3D" id="3.40.50.10540">
    <property type="entry name" value="Crotonobetainyl-coa:carnitine coa-transferase, domain 1"/>
    <property type="match status" value="1"/>
</dbReference>
<gene>
    <name evidence="2" type="ORF">ETSY1_25675</name>
</gene>
<dbReference type="InterPro" id="IPR003673">
    <property type="entry name" value="CoA-Trfase_fam_III"/>
</dbReference>
<keyword evidence="1" id="KW-0808">Transferase</keyword>
<dbReference type="AlphaFoldDB" id="W4LH56"/>
<dbReference type="InterPro" id="IPR050483">
    <property type="entry name" value="CoA-transferase_III_domain"/>
</dbReference>
<dbReference type="InterPro" id="IPR023606">
    <property type="entry name" value="CoA-Trfase_III_dom_1_sf"/>
</dbReference>
<proteinExistence type="predicted"/>
<accession>W4LH56</accession>
<dbReference type="GO" id="GO:0008410">
    <property type="term" value="F:CoA-transferase activity"/>
    <property type="evidence" value="ECO:0007669"/>
    <property type="project" value="TreeGrafter"/>
</dbReference>
<dbReference type="Proteomes" id="UP000019141">
    <property type="component" value="Unassembled WGS sequence"/>
</dbReference>
<dbReference type="HOGENOM" id="CLU_033975_3_0_7"/>
<comment type="caution">
    <text evidence="2">The sequence shown here is derived from an EMBL/GenBank/DDBJ whole genome shotgun (WGS) entry which is preliminary data.</text>
</comment>
<name>W4LH56_ENTF1</name>
<dbReference type="Pfam" id="PF02515">
    <property type="entry name" value="CoA_transf_3"/>
    <property type="match status" value="1"/>
</dbReference>
<evidence type="ECO:0000313" key="3">
    <source>
        <dbReference type="Proteomes" id="UP000019141"/>
    </source>
</evidence>
<dbReference type="SUPFAM" id="SSF89796">
    <property type="entry name" value="CoA-transferase family III (CaiB/BaiF)"/>
    <property type="match status" value="1"/>
</dbReference>
<dbReference type="PANTHER" id="PTHR48207">
    <property type="entry name" value="SUCCINATE--HYDROXYMETHYLGLUTARATE COA-TRANSFERASE"/>
    <property type="match status" value="1"/>
</dbReference>
<reference evidence="2 3" key="1">
    <citation type="journal article" date="2014" name="Nature">
        <title>An environmental bacterial taxon with a large and distinct metabolic repertoire.</title>
        <authorList>
            <person name="Wilson M.C."/>
            <person name="Mori T."/>
            <person name="Ruckert C."/>
            <person name="Uria A.R."/>
            <person name="Helf M.J."/>
            <person name="Takada K."/>
            <person name="Gernert C."/>
            <person name="Steffens U.A."/>
            <person name="Heycke N."/>
            <person name="Schmitt S."/>
            <person name="Rinke C."/>
            <person name="Helfrich E.J."/>
            <person name="Brachmann A.O."/>
            <person name="Gurgui C."/>
            <person name="Wakimoto T."/>
            <person name="Kracht M."/>
            <person name="Crusemann M."/>
            <person name="Hentschel U."/>
            <person name="Abe I."/>
            <person name="Matsunaga S."/>
            <person name="Kalinowski J."/>
            <person name="Takeyama H."/>
            <person name="Piel J."/>
        </authorList>
    </citation>
    <scope>NUCLEOTIDE SEQUENCE [LARGE SCALE GENOMIC DNA]</scope>
    <source>
        <strain evidence="3">TSY1</strain>
    </source>
</reference>
<organism evidence="2 3">
    <name type="scientific">Entotheonella factor</name>
    <dbReference type="NCBI Taxonomy" id="1429438"/>
    <lineage>
        <taxon>Bacteria</taxon>
        <taxon>Pseudomonadati</taxon>
        <taxon>Nitrospinota/Tectimicrobiota group</taxon>
        <taxon>Candidatus Tectimicrobiota</taxon>
        <taxon>Candidatus Entotheonellia</taxon>
        <taxon>Candidatus Entotheonellales</taxon>
        <taxon>Candidatus Entotheonellaceae</taxon>
        <taxon>Candidatus Entotheonella</taxon>
    </lineage>
</organism>
<dbReference type="Gene3D" id="3.30.1540.10">
    <property type="entry name" value="formyl-coa transferase, domain 3"/>
    <property type="match status" value="1"/>
</dbReference>
<dbReference type="PANTHER" id="PTHR48207:SF3">
    <property type="entry name" value="SUCCINATE--HYDROXYMETHYLGLUTARATE COA-TRANSFERASE"/>
    <property type="match status" value="1"/>
</dbReference>
<dbReference type="EMBL" id="AZHW01000759">
    <property type="protein sequence ID" value="ETW96671.1"/>
    <property type="molecule type" value="Genomic_DNA"/>
</dbReference>